<evidence type="ECO:0000256" key="3">
    <source>
        <dbReference type="ARBA" id="ARBA00023002"/>
    </source>
</evidence>
<dbReference type="RefSeq" id="WP_260975326.1">
    <property type="nucleotide sequence ID" value="NZ_JAOANI010000014.1"/>
</dbReference>
<accession>A0A9X2WDN7</accession>
<dbReference type="GO" id="GO:0016491">
    <property type="term" value="F:oxidoreductase activity"/>
    <property type="evidence" value="ECO:0007669"/>
    <property type="project" value="UniProtKB-KW"/>
</dbReference>
<dbReference type="InterPro" id="IPR002347">
    <property type="entry name" value="SDR_fam"/>
</dbReference>
<evidence type="ECO:0000313" key="5">
    <source>
        <dbReference type="Proteomes" id="UP001147830"/>
    </source>
</evidence>
<reference evidence="4" key="2">
    <citation type="submission" date="2022-08" db="EMBL/GenBank/DDBJ databases">
        <authorList>
            <person name="Dong C."/>
        </authorList>
    </citation>
    <scope>NUCLEOTIDE SEQUENCE</scope>
    <source>
        <strain evidence="4">59MF3M-4</strain>
    </source>
</reference>
<dbReference type="Proteomes" id="UP001147830">
    <property type="component" value="Unassembled WGS sequence"/>
</dbReference>
<dbReference type="PRINTS" id="PR00081">
    <property type="entry name" value="GDHRDH"/>
</dbReference>
<evidence type="ECO:0000313" key="4">
    <source>
        <dbReference type="EMBL" id="MCT7358410.1"/>
    </source>
</evidence>
<comment type="caution">
    <text evidence="4">The sequence shown here is derived from an EMBL/GenBank/DDBJ whole genome shotgun (WGS) entry which is preliminary data.</text>
</comment>
<keyword evidence="2" id="KW-0521">NADP</keyword>
<organism evidence="4 5">
    <name type="scientific">Thalassolituus pacificus</name>
    <dbReference type="NCBI Taxonomy" id="2975440"/>
    <lineage>
        <taxon>Bacteria</taxon>
        <taxon>Pseudomonadati</taxon>
        <taxon>Pseudomonadota</taxon>
        <taxon>Gammaproteobacteria</taxon>
        <taxon>Oceanospirillales</taxon>
        <taxon>Oceanospirillaceae</taxon>
        <taxon>Thalassolituus</taxon>
    </lineage>
</organism>
<name>A0A9X2WDN7_9GAMM</name>
<keyword evidence="5" id="KW-1185">Reference proteome</keyword>
<protein>
    <submittedName>
        <fullName evidence="4">SDR family NAD(P)-dependent oxidoreductase</fullName>
    </submittedName>
</protein>
<keyword evidence="3" id="KW-0560">Oxidoreductase</keyword>
<dbReference type="AlphaFoldDB" id="A0A9X2WDN7"/>
<dbReference type="SUPFAM" id="SSF51735">
    <property type="entry name" value="NAD(P)-binding Rossmann-fold domains"/>
    <property type="match status" value="1"/>
</dbReference>
<sequence>MFSRCANSDLQHKTILIAGASAGMARQLALLIAQRPNRFILFARRRHELQELADQLRALQCEVLTVCGDACREEDTNNAVSLAMAQFGRIDLALLNVGAGPEQRMAETSVTDIRQCMELNYLSLANFLPPLIAAMRSQQADKRGLRGTIAHTNSLAGFLGLPLQGPYSAAKAAARLLMDSCRIELEPEGLKFISLYPGFVQTARVNQYDMPAPFAISETRGAELMLKGLLSGRDDYLFPGPLSWLIRLARILPTFISKPLLRRAL</sequence>
<gene>
    <name evidence="4" type="ORF">NYR02_05160</name>
</gene>
<comment type="similarity">
    <text evidence="1">Belongs to the short-chain dehydrogenases/reductases (SDR) family.</text>
</comment>
<reference evidence="4" key="1">
    <citation type="journal article" date="2022" name="Front. Microbiol.">
        <title>Genome-based taxonomic rearrangement of Oceanobacter-related bacteria including the description of Thalassolituus hydrocarbonoclasticus sp. nov. and Thalassolituus pacificus sp. nov. and emended description of the genus Thalassolituus.</title>
        <authorList>
            <person name="Dong C."/>
            <person name="Wei L."/>
            <person name="Wang J."/>
            <person name="Lai Q."/>
            <person name="Huang Z."/>
            <person name="Shao Z."/>
        </authorList>
    </citation>
    <scope>NUCLEOTIDE SEQUENCE</scope>
    <source>
        <strain evidence="4">59MF3M-4</strain>
    </source>
</reference>
<dbReference type="Pfam" id="PF00106">
    <property type="entry name" value="adh_short"/>
    <property type="match status" value="1"/>
</dbReference>
<evidence type="ECO:0000256" key="2">
    <source>
        <dbReference type="ARBA" id="ARBA00022857"/>
    </source>
</evidence>
<proteinExistence type="inferred from homology"/>
<dbReference type="EMBL" id="JAOANI010000014">
    <property type="protein sequence ID" value="MCT7358410.1"/>
    <property type="molecule type" value="Genomic_DNA"/>
</dbReference>
<dbReference type="InterPro" id="IPR036291">
    <property type="entry name" value="NAD(P)-bd_dom_sf"/>
</dbReference>
<dbReference type="Gene3D" id="3.40.50.720">
    <property type="entry name" value="NAD(P)-binding Rossmann-like Domain"/>
    <property type="match status" value="1"/>
</dbReference>
<dbReference type="PANTHER" id="PTHR43391">
    <property type="entry name" value="RETINOL DEHYDROGENASE-RELATED"/>
    <property type="match status" value="1"/>
</dbReference>
<evidence type="ECO:0000256" key="1">
    <source>
        <dbReference type="ARBA" id="ARBA00006484"/>
    </source>
</evidence>
<dbReference type="PANTHER" id="PTHR43391:SF14">
    <property type="entry name" value="DEHYDROGENASE_REDUCTASE SDR FAMILY PROTEIN 7-LIKE"/>
    <property type="match status" value="1"/>
</dbReference>